<dbReference type="Proteomes" id="UP000177097">
    <property type="component" value="Unassembled WGS sequence"/>
</dbReference>
<name>A0A1F7U1F9_9BACT</name>
<feature type="region of interest" description="Disordered" evidence="1">
    <location>
        <begin position="483"/>
        <end position="508"/>
    </location>
</feature>
<feature type="domain" description="DUF8128" evidence="3">
    <location>
        <begin position="93"/>
        <end position="423"/>
    </location>
</feature>
<evidence type="ECO:0000259" key="3">
    <source>
        <dbReference type="Pfam" id="PF26449"/>
    </source>
</evidence>
<feature type="region of interest" description="Disordered" evidence="1">
    <location>
        <begin position="521"/>
        <end position="542"/>
    </location>
</feature>
<sequence>MLPLFIYALVINLDELDRFVAEPFSYWFLKLLIFGSPLIGVIIWGAFQLWLDHRQGVYASKQKFIVLAIDVPRSSEQTIKAVENIFAIIKGTKSVITLKEEWWLGKYLLSTSFELVSIDGYIQFYIRCSSSYRDLYEAAIYAQYPDAEITEVEDYLKNLPDAYPNDTHEVFGGELKLANKPFFPIRTWMDFEHTVSKEQVFKDPLIALLEFMGKLKQGEQFYVHFIVNPDDADSVIEAGSEYLLKTYEKEAPKKKGKLEALAEPIAWFPKEVVSQFSTFLSEASGDEKKPSFSFFRATDREKSQLEGVAQKISKQGYKTKIRWAYCARHEVYNKGGRNTLWKAWINLFAHFDRNKFKYDVDTMPRDDYFWMRWEYRKNQNTLMKALKGRSFSIGSTPMYLNLEELATLWHFPSIDVQAPSIKKTQYKLGEAPTSLPEAGFGESDELPFEPLVEVDEHGRPIEYAARTTSKSPARLATAELVPEAPLPPSIPRDTAPVSENDSMDDILPTGPLIELEDAVFTAKQAQGDDAQDDEPTPLNLPV</sequence>
<accession>A0A1F7U1F9</accession>
<dbReference type="Pfam" id="PF26449">
    <property type="entry name" value="DUF8128"/>
    <property type="match status" value="1"/>
</dbReference>
<proteinExistence type="predicted"/>
<keyword evidence="2" id="KW-0812">Transmembrane</keyword>
<dbReference type="EMBL" id="MGDX01000011">
    <property type="protein sequence ID" value="OGL71527.1"/>
    <property type="molecule type" value="Genomic_DNA"/>
</dbReference>
<protein>
    <recommendedName>
        <fullName evidence="3">DUF8128 domain-containing protein</fullName>
    </recommendedName>
</protein>
<dbReference type="AlphaFoldDB" id="A0A1F7U1F9"/>
<dbReference type="InterPro" id="IPR058441">
    <property type="entry name" value="DUF8128"/>
</dbReference>
<comment type="caution">
    <text evidence="4">The sequence shown here is derived from an EMBL/GenBank/DDBJ whole genome shotgun (WGS) entry which is preliminary data.</text>
</comment>
<evidence type="ECO:0000313" key="4">
    <source>
        <dbReference type="EMBL" id="OGL71527.1"/>
    </source>
</evidence>
<keyword evidence="2" id="KW-1133">Transmembrane helix</keyword>
<feature type="transmembrane region" description="Helical" evidence="2">
    <location>
        <begin position="27"/>
        <end position="51"/>
    </location>
</feature>
<keyword evidence="2" id="KW-0472">Membrane</keyword>
<gene>
    <name evidence="4" type="ORF">A3C17_01630</name>
</gene>
<reference evidence="4 5" key="1">
    <citation type="journal article" date="2016" name="Nat. Commun.">
        <title>Thousands of microbial genomes shed light on interconnected biogeochemical processes in an aquifer system.</title>
        <authorList>
            <person name="Anantharaman K."/>
            <person name="Brown C.T."/>
            <person name="Hug L.A."/>
            <person name="Sharon I."/>
            <person name="Castelle C.J."/>
            <person name="Probst A.J."/>
            <person name="Thomas B.C."/>
            <person name="Singh A."/>
            <person name="Wilkins M.J."/>
            <person name="Karaoz U."/>
            <person name="Brodie E.L."/>
            <person name="Williams K.H."/>
            <person name="Hubbard S.S."/>
            <person name="Banfield J.F."/>
        </authorList>
    </citation>
    <scope>NUCLEOTIDE SEQUENCE [LARGE SCALE GENOMIC DNA]</scope>
</reference>
<organism evidence="4 5">
    <name type="scientific">Candidatus Uhrbacteria bacterium RIFCSPHIGHO2_02_FULL_53_13</name>
    <dbReference type="NCBI Taxonomy" id="1802389"/>
    <lineage>
        <taxon>Bacteria</taxon>
        <taxon>Candidatus Uhriibacteriota</taxon>
    </lineage>
</organism>
<dbReference type="STRING" id="1802389.A3C17_01630"/>
<evidence type="ECO:0000313" key="5">
    <source>
        <dbReference type="Proteomes" id="UP000177097"/>
    </source>
</evidence>
<evidence type="ECO:0000256" key="1">
    <source>
        <dbReference type="SAM" id="MobiDB-lite"/>
    </source>
</evidence>
<evidence type="ECO:0000256" key="2">
    <source>
        <dbReference type="SAM" id="Phobius"/>
    </source>
</evidence>